<evidence type="ECO:0000313" key="2">
    <source>
        <dbReference type="EMBL" id="KAH0576629.1"/>
    </source>
</evidence>
<gene>
    <name evidence="1" type="ORF">SS50377_14217</name>
    <name evidence="2" type="ORF">SS50377_22193</name>
</gene>
<sequence length="304" mass="35331">MSFRVGYYGDVLQLDDQDIMFSQLGGYMCQAPKTKLDLHCQICNKPLEHIFQFVSSKSDILVHKVVYVLLCDSDHYHESVKVLVWRGQLPTQEAKDEQQKIETTSNVEEIDLLTLVSDLSSAHLVDQYKIKEHNPRIYSQKRKSRLCPAYDIYTEEAEDFLENLTEKAGNLIDNFNQIYKNAIYVVSDTTLCEQTCKQKMKKGEFSQVAWVDLEYSDSDENQIMPNIEINLDPCQCQYCVKFNENYQHEFDLFSGAIWPLKLQYAEFKALFIFSNANTQLGWAEGVCLILKDEDDVQQLKLHKK</sequence>
<proteinExistence type="predicted"/>
<evidence type="ECO:0000313" key="1">
    <source>
        <dbReference type="EMBL" id="EST45645.1"/>
    </source>
</evidence>
<name>V6LLQ2_9EUKA</name>
<reference evidence="2" key="2">
    <citation type="submission" date="2020-12" db="EMBL/GenBank/DDBJ databases">
        <title>New Spironucleus salmonicida genome in near-complete chromosomes.</title>
        <authorList>
            <person name="Xu F."/>
            <person name="Kurt Z."/>
            <person name="Jimenez-Gonzalez A."/>
            <person name="Astvaldsson A."/>
            <person name="Andersson J.O."/>
            <person name="Svard S.G."/>
        </authorList>
    </citation>
    <scope>NUCLEOTIDE SEQUENCE</scope>
    <source>
        <strain evidence="2">ATCC 50377</strain>
    </source>
</reference>
<dbReference type="AlphaFoldDB" id="V6LLQ2"/>
<keyword evidence="3" id="KW-1185">Reference proteome</keyword>
<evidence type="ECO:0000313" key="3">
    <source>
        <dbReference type="Proteomes" id="UP000018208"/>
    </source>
</evidence>
<dbReference type="EMBL" id="AUWU02000002">
    <property type="protein sequence ID" value="KAH0576629.1"/>
    <property type="molecule type" value="Genomic_DNA"/>
</dbReference>
<accession>V6LLQ2</accession>
<dbReference type="EMBL" id="KI546089">
    <property type="protein sequence ID" value="EST45645.1"/>
    <property type="molecule type" value="Genomic_DNA"/>
</dbReference>
<dbReference type="Proteomes" id="UP000018208">
    <property type="component" value="Unassembled WGS sequence"/>
</dbReference>
<dbReference type="VEuPathDB" id="GiardiaDB:SS50377_22193"/>
<protein>
    <submittedName>
        <fullName evidence="1">Uncharacterized protein</fullName>
    </submittedName>
</protein>
<reference evidence="1 2" key="1">
    <citation type="journal article" date="2014" name="PLoS Genet.">
        <title>The Genome of Spironucleus salmonicida Highlights a Fish Pathogen Adapted to Fluctuating Environments.</title>
        <authorList>
            <person name="Xu F."/>
            <person name="Jerlstrom-Hultqvist J."/>
            <person name="Einarsson E."/>
            <person name="Astvaldsson A."/>
            <person name="Svard S.G."/>
            <person name="Andersson J.O."/>
        </authorList>
    </citation>
    <scope>NUCLEOTIDE SEQUENCE</scope>
    <source>
        <strain evidence="2">ATCC 50377</strain>
    </source>
</reference>
<organism evidence="1">
    <name type="scientific">Spironucleus salmonicida</name>
    <dbReference type="NCBI Taxonomy" id="348837"/>
    <lineage>
        <taxon>Eukaryota</taxon>
        <taxon>Metamonada</taxon>
        <taxon>Diplomonadida</taxon>
        <taxon>Hexamitidae</taxon>
        <taxon>Hexamitinae</taxon>
        <taxon>Spironucleus</taxon>
    </lineage>
</organism>